<proteinExistence type="inferred from homology"/>
<dbReference type="AlphaFoldDB" id="A0A7T8QXF8"/>
<feature type="non-terminal residue" evidence="4">
    <location>
        <position position="184"/>
    </location>
</feature>
<dbReference type="SUPFAM" id="SSF50630">
    <property type="entry name" value="Acid proteases"/>
    <property type="match status" value="1"/>
</dbReference>
<organism evidence="4 5">
    <name type="scientific">Caligus rogercresseyi</name>
    <name type="common">Sea louse</name>
    <dbReference type="NCBI Taxonomy" id="217165"/>
    <lineage>
        <taxon>Eukaryota</taxon>
        <taxon>Metazoa</taxon>
        <taxon>Ecdysozoa</taxon>
        <taxon>Arthropoda</taxon>
        <taxon>Crustacea</taxon>
        <taxon>Multicrustacea</taxon>
        <taxon>Hexanauplia</taxon>
        <taxon>Copepoda</taxon>
        <taxon>Siphonostomatoida</taxon>
        <taxon>Caligidae</taxon>
        <taxon>Caligus</taxon>
    </lineage>
</organism>
<dbReference type="EMBL" id="CP045891">
    <property type="protein sequence ID" value="QQP58533.1"/>
    <property type="molecule type" value="Genomic_DNA"/>
</dbReference>
<comment type="similarity">
    <text evidence="1">Belongs to the peptidase A1 family.</text>
</comment>
<keyword evidence="5" id="KW-1185">Reference proteome</keyword>
<reference evidence="5" key="1">
    <citation type="submission" date="2021-01" db="EMBL/GenBank/DDBJ databases">
        <title>Caligus Genome Assembly.</title>
        <authorList>
            <person name="Gallardo-Escarate C."/>
        </authorList>
    </citation>
    <scope>NUCLEOTIDE SEQUENCE [LARGE SCALE GENOMIC DNA]</scope>
</reference>
<dbReference type="InterPro" id="IPR033121">
    <property type="entry name" value="PEPTIDASE_A1"/>
</dbReference>
<evidence type="ECO:0000256" key="2">
    <source>
        <dbReference type="PIRSR" id="PIRSR601461-2"/>
    </source>
</evidence>
<name>A0A7T8QXF8_CALRO</name>
<evidence type="ECO:0000313" key="5">
    <source>
        <dbReference type="Proteomes" id="UP000595437"/>
    </source>
</evidence>
<evidence type="ECO:0000259" key="3">
    <source>
        <dbReference type="PROSITE" id="PS51767"/>
    </source>
</evidence>
<feature type="disulfide bond" evidence="2">
    <location>
        <begin position="34"/>
        <end position="41"/>
    </location>
</feature>
<evidence type="ECO:0000313" key="4">
    <source>
        <dbReference type="EMBL" id="QQP58533.1"/>
    </source>
</evidence>
<accession>A0A7T8QXF8</accession>
<dbReference type="InterPro" id="IPR034164">
    <property type="entry name" value="Pepsin-like_dom"/>
</dbReference>
<dbReference type="FunFam" id="2.40.70.10:FF:000008">
    <property type="entry name" value="Cathepsin D"/>
    <property type="match status" value="1"/>
</dbReference>
<dbReference type="Pfam" id="PF00026">
    <property type="entry name" value="Asp"/>
    <property type="match status" value="1"/>
</dbReference>
<dbReference type="PANTHER" id="PTHR47966:SF51">
    <property type="entry name" value="BETA-SITE APP-CLEAVING ENZYME, ISOFORM A-RELATED"/>
    <property type="match status" value="1"/>
</dbReference>
<dbReference type="CDD" id="cd05471">
    <property type="entry name" value="pepsin_like"/>
    <property type="match status" value="1"/>
</dbReference>
<dbReference type="PRINTS" id="PR00792">
    <property type="entry name" value="PEPSIN"/>
</dbReference>
<dbReference type="Proteomes" id="UP000595437">
    <property type="component" value="Chromosome 2"/>
</dbReference>
<feature type="non-terminal residue" evidence="4">
    <location>
        <position position="1"/>
    </location>
</feature>
<dbReference type="PANTHER" id="PTHR47966">
    <property type="entry name" value="BETA-SITE APP-CLEAVING ENZYME, ISOFORM A-RELATED"/>
    <property type="match status" value="1"/>
</dbReference>
<sequence>SELYAEISLGTPPQSFKTVLDMAHNDFWVPSSKCGSLNIPCKTHNKYDCTNSTTYKEDGSKFKVKYKIGSASGFLSQDKFCMSSSICIEDQTFGEATSESISPFADAIHDGILGMGFSEGSFLSNLMEDDLIEDSLFSIWLNSKPFQKTGNSQLLLGEIDASLYTGNITYLPLNSDSVWKVGMK</sequence>
<protein>
    <submittedName>
        <fullName evidence="4">Cathepsin D</fullName>
    </submittedName>
</protein>
<dbReference type="PROSITE" id="PS51767">
    <property type="entry name" value="PEPTIDASE_A1"/>
    <property type="match status" value="1"/>
</dbReference>
<evidence type="ECO:0000256" key="1">
    <source>
        <dbReference type="ARBA" id="ARBA00007447"/>
    </source>
</evidence>
<gene>
    <name evidence="4" type="ORF">FKW44_003888</name>
</gene>
<dbReference type="OrthoDB" id="771136at2759"/>
<dbReference type="GO" id="GO:0006508">
    <property type="term" value="P:proteolysis"/>
    <property type="evidence" value="ECO:0007669"/>
    <property type="project" value="InterPro"/>
</dbReference>
<feature type="domain" description="Peptidase A1" evidence="3">
    <location>
        <begin position="3"/>
        <end position="184"/>
    </location>
</feature>
<dbReference type="Gene3D" id="2.40.70.10">
    <property type="entry name" value="Acid Proteases"/>
    <property type="match status" value="1"/>
</dbReference>
<dbReference type="GO" id="GO:0004190">
    <property type="term" value="F:aspartic-type endopeptidase activity"/>
    <property type="evidence" value="ECO:0007669"/>
    <property type="project" value="InterPro"/>
</dbReference>
<keyword evidence="2" id="KW-1015">Disulfide bond</keyword>
<dbReference type="InterPro" id="IPR001461">
    <property type="entry name" value="Aspartic_peptidase_A1"/>
</dbReference>
<dbReference type="InterPro" id="IPR021109">
    <property type="entry name" value="Peptidase_aspartic_dom_sf"/>
</dbReference>